<evidence type="ECO:0000313" key="5">
    <source>
        <dbReference type="EMBL" id="TFJ92389.1"/>
    </source>
</evidence>
<organism evidence="5 6">
    <name type="scientific">Lentibacillus salicampi</name>
    <dbReference type="NCBI Taxonomy" id="175306"/>
    <lineage>
        <taxon>Bacteria</taxon>
        <taxon>Bacillati</taxon>
        <taxon>Bacillota</taxon>
        <taxon>Bacilli</taxon>
        <taxon>Bacillales</taxon>
        <taxon>Bacillaceae</taxon>
        <taxon>Lentibacillus</taxon>
    </lineage>
</organism>
<protein>
    <recommendedName>
        <fullName evidence="2">Anti-sigma-W factor RsiW</fullName>
    </recommendedName>
</protein>
<dbReference type="OrthoDB" id="9782842at2"/>
<evidence type="ECO:0000256" key="1">
    <source>
        <dbReference type="ARBA" id="ARBA00024353"/>
    </source>
</evidence>
<evidence type="ECO:0000313" key="6">
    <source>
        <dbReference type="Proteomes" id="UP000298484"/>
    </source>
</evidence>
<dbReference type="Gene3D" id="1.10.10.1320">
    <property type="entry name" value="Anti-sigma factor, zinc-finger domain"/>
    <property type="match status" value="1"/>
</dbReference>
<evidence type="ECO:0000256" key="3">
    <source>
        <dbReference type="SAM" id="Phobius"/>
    </source>
</evidence>
<keyword evidence="3" id="KW-0812">Transmembrane</keyword>
<feature type="transmembrane region" description="Helical" evidence="3">
    <location>
        <begin position="89"/>
        <end position="108"/>
    </location>
</feature>
<proteinExistence type="inferred from homology"/>
<reference evidence="5 6" key="1">
    <citation type="submission" date="2019-03" db="EMBL/GenBank/DDBJ databases">
        <title>Genome sequence of Lentibacillus salicampi ATCC BAA-719.</title>
        <authorList>
            <person name="Maclea K.S."/>
            <person name="Simoes Junior M."/>
        </authorList>
    </citation>
    <scope>NUCLEOTIDE SEQUENCE [LARGE SCALE GENOMIC DNA]</scope>
    <source>
        <strain evidence="5 6">ATCC BAA-719</strain>
    </source>
</reference>
<gene>
    <name evidence="5" type="ORF">E4U82_12620</name>
</gene>
<evidence type="ECO:0000256" key="2">
    <source>
        <dbReference type="ARBA" id="ARBA00024438"/>
    </source>
</evidence>
<name>A0A4Y9A954_9BACI</name>
<comment type="similarity">
    <text evidence="1">Belongs to the zinc-associated anti-sigma factor (ZAS) superfamily. Anti-sigma-W factor family.</text>
</comment>
<dbReference type="AlphaFoldDB" id="A0A4Y9A954"/>
<keyword evidence="3" id="KW-0472">Membrane</keyword>
<keyword evidence="6" id="KW-1185">Reference proteome</keyword>
<sequence>MNCSHEAVELMHKYLDHDLTKEEEGRLRVHLEDCEACQKHFHELERTIKLVQNTEQITAPADFKKSVMQKLPAEKKNVKYLRWFKAHPVLTSAVIFVIFMFSGMFSSWNQSGELVVSKQENLEIQGDTVIVPEGVTVEGDLLVKNGDLRIDGTVDGDVRLVNGDLIKDDTIEGSGLMASAGEVNGDLQQVDQVFEWLWFHMKDLIKSIFSLGHIQLTGT</sequence>
<dbReference type="EMBL" id="SRHY01000023">
    <property type="protein sequence ID" value="TFJ92389.1"/>
    <property type="molecule type" value="Genomic_DNA"/>
</dbReference>
<accession>A0A4Y9A954</accession>
<evidence type="ECO:0000259" key="4">
    <source>
        <dbReference type="Pfam" id="PF13490"/>
    </source>
</evidence>
<keyword evidence="3" id="KW-1133">Transmembrane helix</keyword>
<dbReference type="Proteomes" id="UP000298484">
    <property type="component" value="Unassembled WGS sequence"/>
</dbReference>
<comment type="caution">
    <text evidence="5">The sequence shown here is derived from an EMBL/GenBank/DDBJ whole genome shotgun (WGS) entry which is preliminary data.</text>
</comment>
<feature type="domain" description="Putative zinc-finger" evidence="4">
    <location>
        <begin position="5"/>
        <end position="38"/>
    </location>
</feature>
<dbReference type="Pfam" id="PF13490">
    <property type="entry name" value="zf-HC2"/>
    <property type="match status" value="1"/>
</dbReference>
<dbReference type="InterPro" id="IPR041916">
    <property type="entry name" value="Anti_sigma_zinc_sf"/>
</dbReference>
<dbReference type="InterPro" id="IPR027383">
    <property type="entry name" value="Znf_put"/>
</dbReference>
<dbReference type="RefSeq" id="WP_135110539.1">
    <property type="nucleotide sequence ID" value="NZ_SRHY01000023.1"/>
</dbReference>